<accession>A0A426YRP3</accession>
<dbReference type="AlphaFoldDB" id="A0A426YRP3"/>
<organism evidence="2 3">
    <name type="scientific">Ensete ventricosum</name>
    <name type="common">Abyssinian banana</name>
    <name type="synonym">Musa ensete</name>
    <dbReference type="NCBI Taxonomy" id="4639"/>
    <lineage>
        <taxon>Eukaryota</taxon>
        <taxon>Viridiplantae</taxon>
        <taxon>Streptophyta</taxon>
        <taxon>Embryophyta</taxon>
        <taxon>Tracheophyta</taxon>
        <taxon>Spermatophyta</taxon>
        <taxon>Magnoliopsida</taxon>
        <taxon>Liliopsida</taxon>
        <taxon>Zingiberales</taxon>
        <taxon>Musaceae</taxon>
        <taxon>Ensete</taxon>
    </lineage>
</organism>
<evidence type="ECO:0000313" key="3">
    <source>
        <dbReference type="Proteomes" id="UP000287651"/>
    </source>
</evidence>
<feature type="compositionally biased region" description="Basic and acidic residues" evidence="1">
    <location>
        <begin position="49"/>
        <end position="63"/>
    </location>
</feature>
<reference evidence="2 3" key="1">
    <citation type="journal article" date="2014" name="Agronomy (Basel)">
        <title>A Draft Genome Sequence for Ensete ventricosum, the Drought-Tolerant Tree Against Hunger.</title>
        <authorList>
            <person name="Harrison J."/>
            <person name="Moore K.A."/>
            <person name="Paszkiewicz K."/>
            <person name="Jones T."/>
            <person name="Grant M."/>
            <person name="Ambacheew D."/>
            <person name="Muzemil S."/>
            <person name="Studholme D.J."/>
        </authorList>
    </citation>
    <scope>NUCLEOTIDE SEQUENCE [LARGE SCALE GENOMIC DNA]</scope>
</reference>
<dbReference type="EMBL" id="AMZH03010624">
    <property type="protein sequence ID" value="RRT54398.1"/>
    <property type="molecule type" value="Genomic_DNA"/>
</dbReference>
<protein>
    <submittedName>
        <fullName evidence="2">Uncharacterized protein</fullName>
    </submittedName>
</protein>
<name>A0A426YRP3_ENSVE</name>
<gene>
    <name evidence="2" type="ORF">B296_00018806</name>
</gene>
<dbReference type="Proteomes" id="UP000287651">
    <property type="component" value="Unassembled WGS sequence"/>
</dbReference>
<evidence type="ECO:0000256" key="1">
    <source>
        <dbReference type="SAM" id="MobiDB-lite"/>
    </source>
</evidence>
<proteinExistence type="predicted"/>
<evidence type="ECO:0000313" key="2">
    <source>
        <dbReference type="EMBL" id="RRT54398.1"/>
    </source>
</evidence>
<feature type="region of interest" description="Disordered" evidence="1">
    <location>
        <begin position="43"/>
        <end position="63"/>
    </location>
</feature>
<comment type="caution">
    <text evidence="2">The sequence shown here is derived from an EMBL/GenBank/DDBJ whole genome shotgun (WGS) entry which is preliminary data.</text>
</comment>
<sequence>MTCRRAGRRAFGDGDEVRRRVTFRSKKSILCFRTNRTGFFRRKKRKRKEKEGKTRMTTKEEMKPTVSIAVAGSIIDNAQSLELATLVRCS</sequence>